<feature type="signal peptide" evidence="2">
    <location>
        <begin position="1"/>
        <end position="18"/>
    </location>
</feature>
<gene>
    <name evidence="4" type="ORF">COHA_010714</name>
</gene>
<evidence type="ECO:0000256" key="1">
    <source>
        <dbReference type="ARBA" id="ARBA00022801"/>
    </source>
</evidence>
<dbReference type="Gene3D" id="3.40.710.10">
    <property type="entry name" value="DD-peptidase/beta-lactamase superfamily"/>
    <property type="match status" value="1"/>
</dbReference>
<dbReference type="EMBL" id="JADXDR010000274">
    <property type="protein sequence ID" value="KAI7835384.1"/>
    <property type="molecule type" value="Genomic_DNA"/>
</dbReference>
<evidence type="ECO:0000313" key="5">
    <source>
        <dbReference type="Proteomes" id="UP001205105"/>
    </source>
</evidence>
<proteinExistence type="predicted"/>
<keyword evidence="5" id="KW-1185">Reference proteome</keyword>
<evidence type="ECO:0000256" key="2">
    <source>
        <dbReference type="SAM" id="SignalP"/>
    </source>
</evidence>
<dbReference type="InterPro" id="IPR050789">
    <property type="entry name" value="Diverse_Enzym_Activities"/>
</dbReference>
<dbReference type="Proteomes" id="UP001205105">
    <property type="component" value="Unassembled WGS sequence"/>
</dbReference>
<feature type="chain" id="PRO_5042188542" description="Beta-lactamase-related domain-containing protein" evidence="2">
    <location>
        <begin position="19"/>
        <end position="289"/>
    </location>
</feature>
<keyword evidence="2" id="KW-0732">Signal</keyword>
<reference evidence="4" key="1">
    <citation type="submission" date="2020-11" db="EMBL/GenBank/DDBJ databases">
        <title>Chlorella ohadii genome sequencing and assembly.</title>
        <authorList>
            <person name="Murik O."/>
            <person name="Treves H."/>
            <person name="Kedem I."/>
            <person name="Shotland Y."/>
            <person name="Kaplan A."/>
        </authorList>
    </citation>
    <scope>NUCLEOTIDE SEQUENCE</scope>
    <source>
        <strain evidence="4">1</strain>
    </source>
</reference>
<name>A0AAD5GWY5_9CHLO</name>
<dbReference type="PANTHER" id="PTHR43283">
    <property type="entry name" value="BETA-LACTAMASE-RELATED"/>
    <property type="match status" value="1"/>
</dbReference>
<dbReference type="GO" id="GO:0016787">
    <property type="term" value="F:hydrolase activity"/>
    <property type="evidence" value="ECO:0007669"/>
    <property type="project" value="UniProtKB-KW"/>
</dbReference>
<evidence type="ECO:0000313" key="4">
    <source>
        <dbReference type="EMBL" id="KAI7835384.1"/>
    </source>
</evidence>
<sequence length="289" mass="31275">MLLLGLAVAAAAVPLAAAAAKLATAQKEQGTSRFLQQLSDLGLWSGVVACSDSAEDEPYTAAFGTASYELDVPMSPQLRMPIASNTKLMTSVALHQLQQQGLLNISSPAADYIEPADFGMEGRWCPRVHGAPAGSPCEQPTLHQLLTHTSGLWDSQSCMTPESMAVYEEWQRPHCLGAKPGNYSWIIAEVSGQTPAVLTLANWTLQQPLAAKPGQQYSYTNDAFWLLTYIIEKVSNQTLGDYFRTAIFEPAGLKSTFYDLSLGQGREVHRQFVWNGGYTTPIAVSAGEC</sequence>
<protein>
    <recommendedName>
        <fullName evidence="3">Beta-lactamase-related domain-containing protein</fullName>
    </recommendedName>
</protein>
<feature type="domain" description="Beta-lactamase-related" evidence="3">
    <location>
        <begin position="59"/>
        <end position="261"/>
    </location>
</feature>
<dbReference type="InterPro" id="IPR001466">
    <property type="entry name" value="Beta-lactam-related"/>
</dbReference>
<comment type="caution">
    <text evidence="4">The sequence shown here is derived from an EMBL/GenBank/DDBJ whole genome shotgun (WGS) entry which is preliminary data.</text>
</comment>
<dbReference type="Pfam" id="PF00144">
    <property type="entry name" value="Beta-lactamase"/>
    <property type="match status" value="1"/>
</dbReference>
<accession>A0AAD5GWY5</accession>
<keyword evidence="1" id="KW-0378">Hydrolase</keyword>
<dbReference type="InterPro" id="IPR012338">
    <property type="entry name" value="Beta-lactam/transpept-like"/>
</dbReference>
<dbReference type="PANTHER" id="PTHR43283:SF11">
    <property type="entry name" value="BETA-LACTAMASE-RELATED DOMAIN-CONTAINING PROTEIN"/>
    <property type="match status" value="1"/>
</dbReference>
<organism evidence="4 5">
    <name type="scientific">Chlorella ohadii</name>
    <dbReference type="NCBI Taxonomy" id="2649997"/>
    <lineage>
        <taxon>Eukaryota</taxon>
        <taxon>Viridiplantae</taxon>
        <taxon>Chlorophyta</taxon>
        <taxon>core chlorophytes</taxon>
        <taxon>Trebouxiophyceae</taxon>
        <taxon>Chlorellales</taxon>
        <taxon>Chlorellaceae</taxon>
        <taxon>Chlorella clade</taxon>
        <taxon>Chlorella</taxon>
    </lineage>
</organism>
<dbReference type="AlphaFoldDB" id="A0AAD5GWY5"/>
<dbReference type="SUPFAM" id="SSF56601">
    <property type="entry name" value="beta-lactamase/transpeptidase-like"/>
    <property type="match status" value="1"/>
</dbReference>
<evidence type="ECO:0000259" key="3">
    <source>
        <dbReference type="Pfam" id="PF00144"/>
    </source>
</evidence>